<organism evidence="1 2">
    <name type="scientific">Trichoderma ghanense</name>
    <dbReference type="NCBI Taxonomy" id="65468"/>
    <lineage>
        <taxon>Eukaryota</taxon>
        <taxon>Fungi</taxon>
        <taxon>Dikarya</taxon>
        <taxon>Ascomycota</taxon>
        <taxon>Pezizomycotina</taxon>
        <taxon>Sordariomycetes</taxon>
        <taxon>Hypocreomycetidae</taxon>
        <taxon>Hypocreales</taxon>
        <taxon>Hypocreaceae</taxon>
        <taxon>Trichoderma</taxon>
    </lineage>
</organism>
<dbReference type="RefSeq" id="XP_073558891.1">
    <property type="nucleotide sequence ID" value="XM_073702721.1"/>
</dbReference>
<dbReference type="Proteomes" id="UP001642720">
    <property type="component" value="Unassembled WGS sequence"/>
</dbReference>
<sequence length="153" mass="16917">MYQYRRSCSVPPPAKVPFRILMVPSGILYLCFFPRPTSGGRQLCPPFLAYRRYLGAICAPEQALLVLVMLFNCPVDCFQVLASRANDAENPTLVPAEHPFSSKCIRMQSRFTTHAPSITIRSLFFNRDASKRRSITGADAFTVTVAAAILVGG</sequence>
<comment type="caution">
    <text evidence="1">The sequence shown here is derived from an EMBL/GenBank/DDBJ whole genome shotgun (WGS) entry which is preliminary data.</text>
</comment>
<accession>A0ABY2H378</accession>
<protein>
    <submittedName>
        <fullName evidence="1">Uncharacterized protein</fullName>
    </submittedName>
</protein>
<reference evidence="1 2" key="1">
    <citation type="submission" date="2018-01" db="EMBL/GenBank/DDBJ databases">
        <title>Genome characterization of the sugarcane-associated fungus Trichoderma ghanense CCMA-1212 and their application in lignocelulose bioconversion.</title>
        <authorList>
            <person name="Steindorff A.S."/>
            <person name="Mendes T.D."/>
            <person name="Vilela E.S.D."/>
            <person name="Rodrigues D.S."/>
            <person name="Formighieri E.F."/>
            <person name="Melo I.S."/>
            <person name="Favaro L.C.L."/>
        </authorList>
    </citation>
    <scope>NUCLEOTIDE SEQUENCE [LARGE SCALE GENOMIC DNA]</scope>
    <source>
        <strain evidence="1 2">CCMA-1212</strain>
    </source>
</reference>
<evidence type="ECO:0000313" key="2">
    <source>
        <dbReference type="Proteomes" id="UP001642720"/>
    </source>
</evidence>
<name>A0ABY2H378_9HYPO</name>
<evidence type="ECO:0000313" key="1">
    <source>
        <dbReference type="EMBL" id="TFB02690.1"/>
    </source>
</evidence>
<keyword evidence="2" id="KW-1185">Reference proteome</keyword>
<proteinExistence type="predicted"/>
<dbReference type="GeneID" id="300577171"/>
<gene>
    <name evidence="1" type="ORF">CCMA1212_005463</name>
</gene>
<dbReference type="EMBL" id="PPTA01000006">
    <property type="protein sequence ID" value="TFB02690.1"/>
    <property type="molecule type" value="Genomic_DNA"/>
</dbReference>